<reference evidence="3" key="1">
    <citation type="journal article" date="2020" name="Nature">
        <title>Giant virus diversity and host interactions through global metagenomics.</title>
        <authorList>
            <person name="Schulz F."/>
            <person name="Roux S."/>
            <person name="Paez-Espino D."/>
            <person name="Jungbluth S."/>
            <person name="Walsh D.A."/>
            <person name="Denef V.J."/>
            <person name="McMahon K.D."/>
            <person name="Konstantinidis K.T."/>
            <person name="Eloe-Fadrosh E.A."/>
            <person name="Kyrpides N.C."/>
            <person name="Woyke T."/>
        </authorList>
    </citation>
    <scope>NUCLEOTIDE SEQUENCE</scope>
    <source>
        <strain evidence="3">GVMAG-S-1038524-41</strain>
    </source>
</reference>
<feature type="compositionally biased region" description="Gly residues" evidence="1">
    <location>
        <begin position="32"/>
        <end position="70"/>
    </location>
</feature>
<proteinExistence type="predicted"/>
<evidence type="ECO:0000313" key="3">
    <source>
        <dbReference type="EMBL" id="QHU06908.1"/>
    </source>
</evidence>
<evidence type="ECO:0000256" key="1">
    <source>
        <dbReference type="SAM" id="MobiDB-lite"/>
    </source>
</evidence>
<protein>
    <submittedName>
        <fullName evidence="3">Uncharacterized protein</fullName>
    </submittedName>
</protein>
<name>A0A6C0JSP4_9ZZZZ</name>
<dbReference type="AlphaFoldDB" id="A0A6C0JSP4"/>
<feature type="region of interest" description="Disordered" evidence="1">
    <location>
        <begin position="170"/>
        <end position="189"/>
    </location>
</feature>
<keyword evidence="2" id="KW-0472">Membrane</keyword>
<feature type="transmembrane region" description="Helical" evidence="2">
    <location>
        <begin position="5"/>
        <end position="23"/>
    </location>
</feature>
<evidence type="ECO:0000256" key="2">
    <source>
        <dbReference type="SAM" id="Phobius"/>
    </source>
</evidence>
<feature type="region of interest" description="Disordered" evidence="1">
    <location>
        <begin position="32"/>
        <end position="72"/>
    </location>
</feature>
<sequence length="189" mass="19565">MKRRYIYALIFVGFATLVTIFILELTSDPGGGGGGGSDPGGGGGGGSDPGGGGGGGSDPGGGGTKPGGDGSVDSVIQFLKDKGVHMLGSDECSRTTTQRGIFNNKLKSNGIYINCGNISSCTALLPSGSNTIQFPEWVVNKQILSSGKPLSFKQVYQHVNNPPHPSDIQRSKMMSMTSSRESDPCTRYI</sequence>
<dbReference type="EMBL" id="MN740669">
    <property type="protein sequence ID" value="QHU06908.1"/>
    <property type="molecule type" value="Genomic_DNA"/>
</dbReference>
<keyword evidence="2" id="KW-1133">Transmembrane helix</keyword>
<accession>A0A6C0JSP4</accession>
<feature type="compositionally biased region" description="Basic and acidic residues" evidence="1">
    <location>
        <begin position="180"/>
        <end position="189"/>
    </location>
</feature>
<keyword evidence="2" id="KW-0812">Transmembrane</keyword>
<organism evidence="3">
    <name type="scientific">viral metagenome</name>
    <dbReference type="NCBI Taxonomy" id="1070528"/>
    <lineage>
        <taxon>unclassified sequences</taxon>
        <taxon>metagenomes</taxon>
        <taxon>organismal metagenomes</taxon>
    </lineage>
</organism>